<organism evidence="2 3">
    <name type="scientific">Linum trigynum</name>
    <dbReference type="NCBI Taxonomy" id="586398"/>
    <lineage>
        <taxon>Eukaryota</taxon>
        <taxon>Viridiplantae</taxon>
        <taxon>Streptophyta</taxon>
        <taxon>Embryophyta</taxon>
        <taxon>Tracheophyta</taxon>
        <taxon>Spermatophyta</taxon>
        <taxon>Magnoliopsida</taxon>
        <taxon>eudicotyledons</taxon>
        <taxon>Gunneridae</taxon>
        <taxon>Pentapetalae</taxon>
        <taxon>rosids</taxon>
        <taxon>fabids</taxon>
        <taxon>Malpighiales</taxon>
        <taxon>Linaceae</taxon>
        <taxon>Linum</taxon>
    </lineage>
</organism>
<evidence type="ECO:0000313" key="3">
    <source>
        <dbReference type="Proteomes" id="UP001497516"/>
    </source>
</evidence>
<sequence length="113" mass="12780">MMIWDALQKKYDTEEARAKKYAVSRYLRYQMVDDKSIEVQSHEVQKIAHEIVSEGVRSFRTNPTERASIQGGFLDLPPPALGLLFDLDEEEKGAAGLGGRKNRRRQGSLATTI</sequence>
<dbReference type="PANTHER" id="PTHR47592">
    <property type="entry name" value="PBF68 PROTEIN"/>
    <property type="match status" value="1"/>
</dbReference>
<dbReference type="EMBL" id="OZ034815">
    <property type="protein sequence ID" value="CAL1368289.1"/>
    <property type="molecule type" value="Genomic_DNA"/>
</dbReference>
<evidence type="ECO:0000256" key="1">
    <source>
        <dbReference type="SAM" id="MobiDB-lite"/>
    </source>
</evidence>
<accession>A0AAV2D611</accession>
<dbReference type="Proteomes" id="UP001497516">
    <property type="component" value="Chromosome 2"/>
</dbReference>
<keyword evidence="3" id="KW-1185">Reference proteome</keyword>
<evidence type="ECO:0000313" key="2">
    <source>
        <dbReference type="EMBL" id="CAL1368289.1"/>
    </source>
</evidence>
<reference evidence="2 3" key="1">
    <citation type="submission" date="2024-04" db="EMBL/GenBank/DDBJ databases">
        <authorList>
            <person name="Fracassetti M."/>
        </authorList>
    </citation>
    <scope>NUCLEOTIDE SEQUENCE [LARGE SCALE GENOMIC DNA]</scope>
</reference>
<name>A0AAV2D611_9ROSI</name>
<protein>
    <submittedName>
        <fullName evidence="2">Uncharacterized protein</fullName>
    </submittedName>
</protein>
<dbReference type="PANTHER" id="PTHR47592:SF30">
    <property type="entry name" value="CCHC-TYPE DOMAIN-CONTAINING PROTEIN"/>
    <property type="match status" value="1"/>
</dbReference>
<proteinExistence type="predicted"/>
<gene>
    <name evidence="2" type="ORF">LTRI10_LOCUS11504</name>
</gene>
<dbReference type="AlphaFoldDB" id="A0AAV2D611"/>
<feature type="region of interest" description="Disordered" evidence="1">
    <location>
        <begin position="93"/>
        <end position="113"/>
    </location>
</feature>